<keyword evidence="3" id="KW-1185">Reference proteome</keyword>
<evidence type="ECO:0008006" key="4">
    <source>
        <dbReference type="Google" id="ProtNLM"/>
    </source>
</evidence>
<organism evidence="2 3">
    <name type="scientific">Urochloa decumbens</name>
    <dbReference type="NCBI Taxonomy" id="240449"/>
    <lineage>
        <taxon>Eukaryota</taxon>
        <taxon>Viridiplantae</taxon>
        <taxon>Streptophyta</taxon>
        <taxon>Embryophyta</taxon>
        <taxon>Tracheophyta</taxon>
        <taxon>Spermatophyta</taxon>
        <taxon>Magnoliopsida</taxon>
        <taxon>Liliopsida</taxon>
        <taxon>Poales</taxon>
        <taxon>Poaceae</taxon>
        <taxon>PACMAD clade</taxon>
        <taxon>Panicoideae</taxon>
        <taxon>Panicodae</taxon>
        <taxon>Paniceae</taxon>
        <taxon>Melinidinae</taxon>
        <taxon>Urochloa</taxon>
    </lineage>
</organism>
<name>A0ABC9GC19_9POAL</name>
<dbReference type="Proteomes" id="UP001497457">
    <property type="component" value="Chromosome 9rd"/>
</dbReference>
<evidence type="ECO:0000313" key="3">
    <source>
        <dbReference type="Proteomes" id="UP001497457"/>
    </source>
</evidence>
<accession>A0ABC9GC19</accession>
<dbReference type="AlphaFoldDB" id="A0ABC9GC19"/>
<feature type="compositionally biased region" description="Low complexity" evidence="1">
    <location>
        <begin position="462"/>
        <end position="474"/>
    </location>
</feature>
<reference evidence="2" key="1">
    <citation type="submission" date="2024-10" db="EMBL/GenBank/DDBJ databases">
        <authorList>
            <person name="Ryan C."/>
        </authorList>
    </citation>
    <scope>NUCLEOTIDE SEQUENCE [LARGE SCALE GENOMIC DNA]</scope>
</reference>
<dbReference type="InterPro" id="IPR053253">
    <property type="entry name" value="Sex_diff_modulator"/>
</dbReference>
<evidence type="ECO:0000313" key="2">
    <source>
        <dbReference type="EMBL" id="CAL5092434.1"/>
    </source>
</evidence>
<evidence type="ECO:0000256" key="1">
    <source>
        <dbReference type="SAM" id="MobiDB-lite"/>
    </source>
</evidence>
<feature type="region of interest" description="Disordered" evidence="1">
    <location>
        <begin position="434"/>
        <end position="526"/>
    </location>
</feature>
<dbReference type="EMBL" id="OZ075119">
    <property type="protein sequence ID" value="CAL5092434.1"/>
    <property type="molecule type" value="Genomic_DNA"/>
</dbReference>
<gene>
    <name evidence="2" type="ORF">URODEC1_LOCUS114888</name>
</gene>
<sequence>MDLDYFDPTPGNPAVRPHGNPCYIDRDDDINSEEARLRLALVAQVGNSAIHSPEGAHAAIVAAAGVDAASLRVVNFYPESFLILPTSQQTRDAILNTNIAIGDSMLAVLPWTRVAHAELKSLKFKVVLELEGIPPHAWSLKVVRTLLAPYCWVKQADAAASSKETMDKFKVTAWTESPNAIATDVPLFITEDEKPIRYEDPMMQRIFGSLPPYLREKKVFRYPVIIHLKSVADFSSRSPSPSPSPPSSDGDSGHDGHPDRGYGETRGVGPRLHGFTCHRGIIDGGGAAPPAAGAAAPGYGRQCAGFGMGGRGLHQQKQKQKERLKDAADVDPGVTKAGAVVAPALSAQHDAARPPLLGHAATRDTSSRPTVEDRAVACSLERHMEHFSTTTQDPMLIEAKLEASLPATNRLANRQAQPEDAVLVLAMQQTETVQVETNQEDTAEHTSTNPPEAPSLDDGDADGVNAVAGEGNAVTMGGHLPCTEEEDGHPAAGSPIFPWLSPPVAQQGDAEGLSTQPTDSDAEAERELQKFAAQVQTKVRTPLAPLAPKKPSRADALPAGEFKLPQRSRRLASQPLSNVPAARRGEVLMMKRFGIIPENGAATMSSRKAYDALYREKLEDKEFAAARVLFPTGKAPSARPRRTAAVRVA</sequence>
<protein>
    <recommendedName>
        <fullName evidence="4">DUF4283 domain-containing protein</fullName>
    </recommendedName>
</protein>
<proteinExistence type="predicted"/>
<dbReference type="PANTHER" id="PTHR33087">
    <property type="entry name" value="OS07G0539200 PROTEIN"/>
    <property type="match status" value="1"/>
</dbReference>
<feature type="region of interest" description="Disordered" evidence="1">
    <location>
        <begin position="233"/>
        <end position="270"/>
    </location>
</feature>
<feature type="compositionally biased region" description="Basic and acidic residues" evidence="1">
    <location>
        <begin position="251"/>
        <end position="263"/>
    </location>
</feature>
<dbReference type="PANTHER" id="PTHR33087:SF31">
    <property type="entry name" value="OS06G0482850 PROTEIN"/>
    <property type="match status" value="1"/>
</dbReference>